<dbReference type="GO" id="GO:0005615">
    <property type="term" value="C:extracellular space"/>
    <property type="evidence" value="ECO:0007669"/>
    <property type="project" value="TreeGrafter"/>
</dbReference>
<gene>
    <name evidence="11" type="primary">GNRH1</name>
</gene>
<protein>
    <recommendedName>
        <fullName evidence="8">Progonadoliberin</fullName>
    </recommendedName>
    <component>
        <recommendedName>
            <fullName evidence="8">Gonadoliberin</fullName>
        </recommendedName>
        <alternativeName>
            <fullName evidence="8">Gonadotropin-releasing hormone</fullName>
            <shortName evidence="8">GnRH</shortName>
        </alternativeName>
        <alternativeName>
            <fullName evidence="8">Luliberin</fullName>
        </alternativeName>
        <alternativeName>
            <fullName evidence="8">Luteinizing hormone-releasing hormone</fullName>
            <shortName evidence="8">LH-RH</shortName>
        </alternativeName>
    </component>
    <component>
        <recommendedName>
            <fullName evidence="8">GnRH-associated peptide</fullName>
        </recommendedName>
        <alternativeName>
            <fullName evidence="8">GnRH-associated peptide</fullName>
        </alternativeName>
    </component>
</protein>
<dbReference type="Pfam" id="PF00446">
    <property type="entry name" value="GnRH"/>
    <property type="match status" value="1"/>
</dbReference>
<organism evidence="10 11">
    <name type="scientific">Microcaecilia unicolor</name>
    <dbReference type="NCBI Taxonomy" id="1415580"/>
    <lineage>
        <taxon>Eukaryota</taxon>
        <taxon>Metazoa</taxon>
        <taxon>Chordata</taxon>
        <taxon>Craniata</taxon>
        <taxon>Vertebrata</taxon>
        <taxon>Euteleostomi</taxon>
        <taxon>Amphibia</taxon>
        <taxon>Gymnophiona</taxon>
        <taxon>Siphonopidae</taxon>
        <taxon>Microcaecilia</taxon>
    </lineage>
</organism>
<feature type="chain" id="PRO_5027818474" description="Progonadoliberin" evidence="9">
    <location>
        <begin position="24"/>
        <end position="92"/>
    </location>
</feature>
<dbReference type="OrthoDB" id="8716567at2759"/>
<keyword evidence="5 8" id="KW-0372">Hormone</keyword>
<comment type="subcellular location">
    <subcellularLocation>
        <location evidence="1 8">Secreted</location>
    </subcellularLocation>
</comment>
<dbReference type="GO" id="GO:0005183">
    <property type="term" value="F:gonadotropin hormone-releasing hormone activity"/>
    <property type="evidence" value="ECO:0007669"/>
    <property type="project" value="InterPro"/>
</dbReference>
<name>A0A6P7XXN3_9AMPH</name>
<evidence type="ECO:0000256" key="9">
    <source>
        <dbReference type="SAM" id="SignalP"/>
    </source>
</evidence>
<dbReference type="Proteomes" id="UP000515156">
    <property type="component" value="Chromosome 4"/>
</dbReference>
<dbReference type="FunCoup" id="A0A6P7XXN3">
    <property type="interactions" value="430"/>
</dbReference>
<reference evidence="11" key="1">
    <citation type="submission" date="2025-08" db="UniProtKB">
        <authorList>
            <consortium name="RefSeq"/>
        </authorList>
    </citation>
    <scope>IDENTIFICATION</scope>
</reference>
<proteinExistence type="inferred from homology"/>
<dbReference type="PROSITE" id="PS00473">
    <property type="entry name" value="GNRH"/>
    <property type="match status" value="1"/>
</dbReference>
<evidence type="ECO:0000256" key="7">
    <source>
        <dbReference type="ARBA" id="ARBA00023283"/>
    </source>
</evidence>
<keyword evidence="3" id="KW-0964">Secreted</keyword>
<comment type="function">
    <text evidence="8">Stimulates the secretion of gonadotropins.</text>
</comment>
<evidence type="ECO:0000256" key="5">
    <source>
        <dbReference type="ARBA" id="ARBA00022702"/>
    </source>
</evidence>
<comment type="similarity">
    <text evidence="2 8">Belongs to the GnRH family.</text>
</comment>
<evidence type="ECO:0000256" key="8">
    <source>
        <dbReference type="RuleBase" id="RU000635"/>
    </source>
</evidence>
<evidence type="ECO:0000313" key="10">
    <source>
        <dbReference type="Proteomes" id="UP000515156"/>
    </source>
</evidence>
<dbReference type="KEGG" id="muo:115468094"/>
<keyword evidence="4" id="KW-0165">Cleavage on pair of basic residues</keyword>
<evidence type="ECO:0000256" key="1">
    <source>
        <dbReference type="ARBA" id="ARBA00004613"/>
    </source>
</evidence>
<keyword evidence="10" id="KW-1185">Reference proteome</keyword>
<dbReference type="InParanoid" id="A0A6P7XXN3"/>
<sequence length="92" mass="10420">MEMDKKLIVSLLLIVISLEICCAQHWSYGLRPGGKRDSETLMDSYQDTTNEVDKYAEPRPFECSLLQQHSRFSTLKGALASLLEGETGRKKL</sequence>
<keyword evidence="6 8" id="KW-0027">Amidation</keyword>
<dbReference type="GeneID" id="115468094"/>
<feature type="signal peptide" evidence="9">
    <location>
        <begin position="1"/>
        <end position="23"/>
    </location>
</feature>
<evidence type="ECO:0000256" key="2">
    <source>
        <dbReference type="ARBA" id="ARBA00010968"/>
    </source>
</evidence>
<dbReference type="InterPro" id="IPR002012">
    <property type="entry name" value="GnRH"/>
</dbReference>
<keyword evidence="9" id="KW-0732">Signal</keyword>
<evidence type="ECO:0000313" key="11">
    <source>
        <dbReference type="RefSeq" id="XP_030055475.1"/>
    </source>
</evidence>
<evidence type="ECO:0000256" key="4">
    <source>
        <dbReference type="ARBA" id="ARBA00022685"/>
    </source>
</evidence>
<dbReference type="PRINTS" id="PR01541">
    <property type="entry name" value="GONADOLIBRNI"/>
</dbReference>
<dbReference type="InterPro" id="IPR019792">
    <property type="entry name" value="Gonadoliberin"/>
</dbReference>
<dbReference type="CTD" id="2796"/>
<dbReference type="PANTHER" id="PTHR10522">
    <property type="entry name" value="GONADOLIBERIN"/>
    <property type="match status" value="1"/>
</dbReference>
<evidence type="ECO:0000256" key="6">
    <source>
        <dbReference type="ARBA" id="ARBA00022815"/>
    </source>
</evidence>
<dbReference type="InterPro" id="IPR004079">
    <property type="entry name" value="Gonadoliberin_I_precursor"/>
</dbReference>
<keyword evidence="7" id="KW-0873">Pyrrolidone carboxylic acid</keyword>
<accession>A0A6P7XXN3</accession>
<dbReference type="RefSeq" id="XP_030055475.1">
    <property type="nucleotide sequence ID" value="XM_030199615.1"/>
</dbReference>
<dbReference type="PANTHER" id="PTHR10522:SF0">
    <property type="entry name" value="PROGONADOLIBERIN-1"/>
    <property type="match status" value="1"/>
</dbReference>
<evidence type="ECO:0000256" key="3">
    <source>
        <dbReference type="ARBA" id="ARBA00022525"/>
    </source>
</evidence>
<dbReference type="GO" id="GO:0031530">
    <property type="term" value="F:gonadotropin-releasing hormone receptor binding"/>
    <property type="evidence" value="ECO:0007669"/>
    <property type="project" value="TreeGrafter"/>
</dbReference>
<dbReference type="AlphaFoldDB" id="A0A6P7XXN3"/>